<reference evidence="3 4" key="1">
    <citation type="journal article" date="2016" name="Nat. Commun.">
        <title>Thousands of microbial genomes shed light on interconnected biogeochemical processes in an aquifer system.</title>
        <authorList>
            <person name="Anantharaman K."/>
            <person name="Brown C.T."/>
            <person name="Hug L.A."/>
            <person name="Sharon I."/>
            <person name="Castelle C.J."/>
            <person name="Probst A.J."/>
            <person name="Thomas B.C."/>
            <person name="Singh A."/>
            <person name="Wilkins M.J."/>
            <person name="Karaoz U."/>
            <person name="Brodie E.L."/>
            <person name="Williams K.H."/>
            <person name="Hubbard S.S."/>
            <person name="Banfield J.F."/>
        </authorList>
    </citation>
    <scope>NUCLEOTIDE SEQUENCE [LARGE SCALE GENOMIC DNA]</scope>
</reference>
<evidence type="ECO:0000259" key="2">
    <source>
        <dbReference type="Pfam" id="PF01106"/>
    </source>
</evidence>
<accession>A0A1F5SLU1</accession>
<name>A0A1F5SLU1_9BACT</name>
<dbReference type="InterPro" id="IPR034904">
    <property type="entry name" value="FSCA_dom_sf"/>
</dbReference>
<dbReference type="Pfam" id="PF01106">
    <property type="entry name" value="NifU"/>
    <property type="match status" value="1"/>
</dbReference>
<dbReference type="GO" id="GO:0051536">
    <property type="term" value="F:iron-sulfur cluster binding"/>
    <property type="evidence" value="ECO:0007669"/>
    <property type="project" value="InterPro"/>
</dbReference>
<dbReference type="GO" id="GO:0016226">
    <property type="term" value="P:iron-sulfur cluster assembly"/>
    <property type="evidence" value="ECO:0007669"/>
    <property type="project" value="InterPro"/>
</dbReference>
<organism evidence="3 4">
    <name type="scientific">Candidatus Falkowbacteria bacterium RIFOXYA2_FULL_47_19</name>
    <dbReference type="NCBI Taxonomy" id="1797994"/>
    <lineage>
        <taxon>Bacteria</taxon>
        <taxon>Candidatus Falkowiibacteriota</taxon>
    </lineage>
</organism>
<dbReference type="Proteomes" id="UP000178367">
    <property type="component" value="Unassembled WGS sequence"/>
</dbReference>
<dbReference type="InterPro" id="IPR001075">
    <property type="entry name" value="NIF_FeS_clus_asmbl_NifU_C"/>
</dbReference>
<sequence>MSDKKNTKKDVSIEEKIKKALEKVRPSLQADGGDVEFVSWDEKSGQVKVSLTGMCLHCPMSAITLEQGIAVEVKNAVPEVKSVVLG</sequence>
<proteinExistence type="inferred from homology"/>
<feature type="domain" description="NIF system FeS cluster assembly NifU C-terminal" evidence="2">
    <location>
        <begin position="17"/>
        <end position="84"/>
    </location>
</feature>
<dbReference type="AlphaFoldDB" id="A0A1F5SLU1"/>
<comment type="similarity">
    <text evidence="1">Belongs to the NifU family.</text>
</comment>
<comment type="caution">
    <text evidence="3">The sequence shown here is derived from an EMBL/GenBank/DDBJ whole genome shotgun (WGS) entry which is preliminary data.</text>
</comment>
<protein>
    <recommendedName>
        <fullName evidence="2">NIF system FeS cluster assembly NifU C-terminal domain-containing protein</fullName>
    </recommendedName>
</protein>
<dbReference type="STRING" id="1797994.A2227_02325"/>
<dbReference type="Gene3D" id="3.30.300.130">
    <property type="entry name" value="Fe-S cluster assembly (FSCA)"/>
    <property type="match status" value="1"/>
</dbReference>
<dbReference type="PANTHER" id="PTHR11178:SF1">
    <property type="entry name" value="NFU1 IRON-SULFUR CLUSTER SCAFFOLD HOMOLOG, MITOCHONDRIAL"/>
    <property type="match status" value="1"/>
</dbReference>
<dbReference type="EMBL" id="MFGB01000008">
    <property type="protein sequence ID" value="OGF27433.1"/>
    <property type="molecule type" value="Genomic_DNA"/>
</dbReference>
<dbReference type="PANTHER" id="PTHR11178">
    <property type="entry name" value="IRON-SULFUR CLUSTER SCAFFOLD PROTEIN NFU-RELATED"/>
    <property type="match status" value="1"/>
</dbReference>
<dbReference type="SUPFAM" id="SSF117916">
    <property type="entry name" value="Fe-S cluster assembly (FSCA) domain-like"/>
    <property type="match status" value="1"/>
</dbReference>
<dbReference type="GO" id="GO:0005506">
    <property type="term" value="F:iron ion binding"/>
    <property type="evidence" value="ECO:0007669"/>
    <property type="project" value="InterPro"/>
</dbReference>
<evidence type="ECO:0000313" key="3">
    <source>
        <dbReference type="EMBL" id="OGF27433.1"/>
    </source>
</evidence>
<evidence type="ECO:0000256" key="1">
    <source>
        <dbReference type="ARBA" id="ARBA00006420"/>
    </source>
</evidence>
<evidence type="ECO:0000313" key="4">
    <source>
        <dbReference type="Proteomes" id="UP000178367"/>
    </source>
</evidence>
<gene>
    <name evidence="3" type="ORF">A2227_02325</name>
</gene>